<dbReference type="InterPro" id="IPR002937">
    <property type="entry name" value="Amino_oxidase"/>
</dbReference>
<dbReference type="OrthoDB" id="127573at2"/>
<dbReference type="PROSITE" id="PS51318">
    <property type="entry name" value="TAT"/>
    <property type="match status" value="1"/>
</dbReference>
<dbReference type="RefSeq" id="WP_075067525.1">
    <property type="nucleotide sequence ID" value="NZ_LKAJ02000001.1"/>
</dbReference>
<dbReference type="AlphaFoldDB" id="A0A0Q9YRT9"/>
<dbReference type="PANTHER" id="PTHR42923">
    <property type="entry name" value="PROTOPORPHYRINOGEN OXIDASE"/>
    <property type="match status" value="1"/>
</dbReference>
<dbReference type="InterPro" id="IPR050464">
    <property type="entry name" value="Zeta_carotene_desat/Oxidored"/>
</dbReference>
<gene>
    <name evidence="3" type="ORF">HT99x_000760</name>
    <name evidence="2" type="ORF">HT99x_02934</name>
</gene>
<reference evidence="3" key="3">
    <citation type="submission" date="2021-06" db="EMBL/GenBank/DDBJ databases">
        <title>Genomic Description and Analysis of Intracellular Bacteria, Candidatus Berkiella cookevillensis and Candidatus Berkiella aquae.</title>
        <authorList>
            <person name="Kidane D.T."/>
            <person name="Mehari Y.T."/>
            <person name="Rice F.C."/>
            <person name="Arivett B.A."/>
            <person name="Farone A.L."/>
            <person name="Berk S.G."/>
            <person name="Farone M.B."/>
        </authorList>
    </citation>
    <scope>NUCLEOTIDE SEQUENCE</scope>
    <source>
        <strain evidence="3">HT99</strain>
    </source>
</reference>
<sequence>MSDSHSRRQFLKWLGLAGLGALAWPLGKYAYQQAFSAPRITSQGISPEYAHRLRNAAFPPVQKTYRTQVAIIGSGVAGLSAALHLQQQGIRDFRVLELESIIGGNAASGQNDVSAFPWGAHYLPVLSEESAFLYPFLQAANIITGFNQQGLPYYNEFYLCHDLKERLYLNGSWQEGLVPHQGLTPAEQAEIERFFALMKYYKHIKGVDGRNAFAIPVDLSSTDESFVRLDALTMADFLNQQHFYSPYLRWYINYCCRDDFGGGIDTVSAWAGIHYFAARRPRIANGDDDAILVWPEGNGFLVNQLAKGFQDKIQTDCLVYNVQVQDEKIAIHYFDGKSQQSAAYLADYVIMAIPRFVAKQICHLDFAPCFANHDKLQYAPWIVANITLTGEPKRNGADIAWDNVSYYSPSLGYIHAKHQSLQARRHNTVITYYLPLDDVTPKLARQTALNRTPQEWRQHIVNDLENMHPGISLLISDIQYRVLGHGMICPTPHLVWRERQQLQRAQGKLFFAHSDMSGLSLFEEAFWQGMQTANAVIRTLGSTLVQS</sequence>
<proteinExistence type="predicted"/>
<dbReference type="PANTHER" id="PTHR42923:SF39">
    <property type="entry name" value="AMINO OXIDASE"/>
    <property type="match status" value="1"/>
</dbReference>
<dbReference type="PATRIC" id="fig|1590043.3.peg.2983"/>
<dbReference type="Proteomes" id="UP000051497">
    <property type="component" value="Unassembled WGS sequence"/>
</dbReference>
<dbReference type="EMBL" id="LKAJ01000019">
    <property type="protein sequence ID" value="KRG18648.1"/>
    <property type="molecule type" value="Genomic_DNA"/>
</dbReference>
<dbReference type="STRING" id="295108.HT99x_02934"/>
<dbReference type="Gene3D" id="3.50.50.60">
    <property type="entry name" value="FAD/NAD(P)-binding domain"/>
    <property type="match status" value="1"/>
</dbReference>
<reference evidence="3" key="2">
    <citation type="journal article" date="2016" name="Genome Announc.">
        <title>Draft Genome Sequences of Two Novel Amoeba-Resistant Intranuclear Bacteria, 'Candidatus Berkiella cookevillensis' and 'Candidatus Berkiella aquae'.</title>
        <authorList>
            <person name="Mehari Y.T."/>
            <person name="Arivett B.A."/>
            <person name="Farone A.L."/>
            <person name="Gunderson J.H."/>
            <person name="Farone M.B."/>
        </authorList>
    </citation>
    <scope>NUCLEOTIDE SEQUENCE</scope>
    <source>
        <strain evidence="3">HT99</strain>
    </source>
</reference>
<evidence type="ECO:0000313" key="3">
    <source>
        <dbReference type="EMBL" id="MCS5709948.1"/>
    </source>
</evidence>
<dbReference type="InterPro" id="IPR036188">
    <property type="entry name" value="FAD/NAD-bd_sf"/>
</dbReference>
<name>A0A0Q9YRT9_9GAMM</name>
<dbReference type="GO" id="GO:0016491">
    <property type="term" value="F:oxidoreductase activity"/>
    <property type="evidence" value="ECO:0007669"/>
    <property type="project" value="InterPro"/>
</dbReference>
<evidence type="ECO:0000313" key="4">
    <source>
        <dbReference type="Proteomes" id="UP000051497"/>
    </source>
</evidence>
<dbReference type="EMBL" id="LKAJ02000001">
    <property type="protein sequence ID" value="MCS5709948.1"/>
    <property type="molecule type" value="Genomic_DNA"/>
</dbReference>
<comment type="caution">
    <text evidence="2">The sequence shown here is derived from an EMBL/GenBank/DDBJ whole genome shotgun (WGS) entry which is preliminary data.</text>
</comment>
<dbReference type="SUPFAM" id="SSF51905">
    <property type="entry name" value="FAD/NAD(P)-binding domain"/>
    <property type="match status" value="1"/>
</dbReference>
<dbReference type="InterPro" id="IPR006311">
    <property type="entry name" value="TAT_signal"/>
</dbReference>
<feature type="domain" description="Amine oxidase" evidence="1">
    <location>
        <begin position="76"/>
        <end position="537"/>
    </location>
</feature>
<organism evidence="2">
    <name type="scientific">Candidatus Berkiella aquae</name>
    <dbReference type="NCBI Taxonomy" id="295108"/>
    <lineage>
        <taxon>Bacteria</taxon>
        <taxon>Pseudomonadati</taxon>
        <taxon>Pseudomonadota</taxon>
        <taxon>Gammaproteobacteria</taxon>
        <taxon>Candidatus Berkiellales</taxon>
        <taxon>Candidatus Berkiellaceae</taxon>
        <taxon>Candidatus Berkiella</taxon>
    </lineage>
</organism>
<accession>A0A0Q9YRT9</accession>
<evidence type="ECO:0000313" key="2">
    <source>
        <dbReference type="EMBL" id="KRG18648.1"/>
    </source>
</evidence>
<protein>
    <submittedName>
        <fullName evidence="3">FAD-dependent oxidoreductase</fullName>
    </submittedName>
</protein>
<evidence type="ECO:0000259" key="1">
    <source>
        <dbReference type="Pfam" id="PF01593"/>
    </source>
</evidence>
<dbReference type="Pfam" id="PF01593">
    <property type="entry name" value="Amino_oxidase"/>
    <property type="match status" value="1"/>
</dbReference>
<reference evidence="2" key="1">
    <citation type="submission" date="2015-09" db="EMBL/GenBank/DDBJ databases">
        <title>Draft Genome Sequences of Two Novel Amoeba-resistant Intranuclear Bacteria, Candidatus Berkiella cookevillensis and Candidatus Berkiella aquae.</title>
        <authorList>
            <person name="Mehari Y.T."/>
            <person name="Arivett B.A."/>
            <person name="Farone A.L."/>
            <person name="Gunderson J.H."/>
            <person name="Farone M.B."/>
        </authorList>
    </citation>
    <scope>NUCLEOTIDE SEQUENCE [LARGE SCALE GENOMIC DNA]</scope>
    <source>
        <strain evidence="2">HT99</strain>
    </source>
</reference>
<keyword evidence="4" id="KW-1185">Reference proteome</keyword>